<evidence type="ECO:0000313" key="6">
    <source>
        <dbReference type="Proteomes" id="UP000831113"/>
    </source>
</evidence>
<keyword evidence="4" id="KW-1133">Transmembrane helix</keyword>
<dbReference type="RefSeq" id="WP_243801099.1">
    <property type="nucleotide sequence ID" value="NZ_CP094669.1"/>
</dbReference>
<feature type="transmembrane region" description="Helical" evidence="4">
    <location>
        <begin position="77"/>
        <end position="98"/>
    </location>
</feature>
<organism evidence="5 6">
    <name type="scientific">Hymenobacter tibetensis</name>
    <dbReference type="NCBI Taxonomy" id="497967"/>
    <lineage>
        <taxon>Bacteria</taxon>
        <taxon>Pseudomonadati</taxon>
        <taxon>Bacteroidota</taxon>
        <taxon>Cytophagia</taxon>
        <taxon>Cytophagales</taxon>
        <taxon>Hymenobacteraceae</taxon>
        <taxon>Hymenobacter</taxon>
    </lineage>
</organism>
<proteinExistence type="inferred from homology"/>
<keyword evidence="4" id="KW-0472">Membrane</keyword>
<evidence type="ECO:0000256" key="2">
    <source>
        <dbReference type="ARBA" id="ARBA00022746"/>
    </source>
</evidence>
<keyword evidence="4" id="KW-0812">Transmembrane</keyword>
<keyword evidence="3" id="KW-0560">Oxidoreductase</keyword>
<evidence type="ECO:0000256" key="4">
    <source>
        <dbReference type="SAM" id="Phobius"/>
    </source>
</evidence>
<dbReference type="PANTHER" id="PTHR31899:SF9">
    <property type="entry name" value="BETA-CAROTENE 3-HYDROXYLASE 1, CHLOROPLASTIC"/>
    <property type="match status" value="1"/>
</dbReference>
<sequence>MTTMAAVATTTATFLGMEFIAWFMHKFVLHGPLWFLHRSHHVRHPHRFERNDFFFLFYGGLSALLIVYGSPTKDFRFWIGVGIAAYGTLYFFVHDVLIHGRMRFWRKSRNTYLRALNMAHKMHHKATGRDNSEEFGLLWVSPRYFTLAMRKPAPTRKLRQPAMSGKQLEGEEK</sequence>
<protein>
    <submittedName>
        <fullName evidence="5">Sterol desaturase family protein</fullName>
    </submittedName>
</protein>
<name>A0ABY4D555_9BACT</name>
<evidence type="ECO:0000256" key="3">
    <source>
        <dbReference type="ARBA" id="ARBA00023002"/>
    </source>
</evidence>
<feature type="transmembrane region" description="Helical" evidence="4">
    <location>
        <begin position="53"/>
        <end position="71"/>
    </location>
</feature>
<comment type="similarity">
    <text evidence="1">Belongs to the sterol desaturase family.</text>
</comment>
<reference evidence="5 6" key="1">
    <citation type="submission" date="2022-03" db="EMBL/GenBank/DDBJ databases">
        <title>Hymenobactersp. isolated from the air.</title>
        <authorList>
            <person name="Won M."/>
            <person name="Kwon S.-W."/>
        </authorList>
    </citation>
    <scope>NUCLEOTIDE SEQUENCE [LARGE SCALE GENOMIC DNA]</scope>
    <source>
        <strain evidence="5 6">KACC 21982</strain>
    </source>
</reference>
<keyword evidence="2" id="KW-0125">Carotenoid biosynthesis</keyword>
<accession>A0ABY4D555</accession>
<dbReference type="EMBL" id="CP094669">
    <property type="protein sequence ID" value="UOG76304.1"/>
    <property type="molecule type" value="Genomic_DNA"/>
</dbReference>
<gene>
    <name evidence="5" type="ORF">MTX78_06815</name>
</gene>
<dbReference type="InterPro" id="IPR045019">
    <property type="entry name" value="BETA-OHASE-like"/>
</dbReference>
<dbReference type="Proteomes" id="UP000831113">
    <property type="component" value="Chromosome"/>
</dbReference>
<evidence type="ECO:0000256" key="1">
    <source>
        <dbReference type="ARBA" id="ARBA00009324"/>
    </source>
</evidence>
<dbReference type="PANTHER" id="PTHR31899">
    <property type="entry name" value="BETA-CAROTENE 3-HYDROXYLASE 1, CHLOROPLASTIC"/>
    <property type="match status" value="1"/>
</dbReference>
<evidence type="ECO:0000313" key="5">
    <source>
        <dbReference type="EMBL" id="UOG76304.1"/>
    </source>
</evidence>
<keyword evidence="6" id="KW-1185">Reference proteome</keyword>